<keyword evidence="2" id="KW-0812">Transmembrane</keyword>
<protein>
    <recommendedName>
        <fullName evidence="3">V-SNARE coiled-coil homology domain-containing protein</fullName>
    </recommendedName>
</protein>
<dbReference type="PRINTS" id="PR00219">
    <property type="entry name" value="SYNAPTOBREVN"/>
</dbReference>
<keyword evidence="5" id="KW-1185">Reference proteome</keyword>
<dbReference type="Gene3D" id="1.20.5.110">
    <property type="match status" value="1"/>
</dbReference>
<dbReference type="Pfam" id="PF00957">
    <property type="entry name" value="Synaptobrevin"/>
    <property type="match status" value="1"/>
</dbReference>
<dbReference type="InterPro" id="IPR042855">
    <property type="entry name" value="V_SNARE_CC"/>
</dbReference>
<dbReference type="InterPro" id="IPR001388">
    <property type="entry name" value="Synaptobrevin-like"/>
</dbReference>
<dbReference type="PROSITE" id="PS50892">
    <property type="entry name" value="V_SNARE"/>
    <property type="match status" value="1"/>
</dbReference>
<evidence type="ECO:0000256" key="2">
    <source>
        <dbReference type="SAM" id="Phobius"/>
    </source>
</evidence>
<proteinExistence type="predicted"/>
<dbReference type="EMBL" id="LXPE01000010">
    <property type="protein sequence ID" value="OBA27264.1"/>
    <property type="molecule type" value="Genomic_DNA"/>
</dbReference>
<evidence type="ECO:0000313" key="5">
    <source>
        <dbReference type="Proteomes" id="UP000092321"/>
    </source>
</evidence>
<name>A0A1B7TEW9_9ASCO</name>
<feature type="domain" description="V-SNARE coiled-coil homology" evidence="3">
    <location>
        <begin position="172"/>
        <end position="232"/>
    </location>
</feature>
<dbReference type="InterPro" id="IPR016444">
    <property type="entry name" value="Synaptobrevin/VAMP"/>
</dbReference>
<dbReference type="GO" id="GO:0016020">
    <property type="term" value="C:membrane"/>
    <property type="evidence" value="ECO:0007669"/>
    <property type="project" value="InterPro"/>
</dbReference>
<dbReference type="SUPFAM" id="SSF58038">
    <property type="entry name" value="SNARE fusion complex"/>
    <property type="match status" value="1"/>
</dbReference>
<dbReference type="GO" id="GO:0016192">
    <property type="term" value="P:vesicle-mediated transport"/>
    <property type="evidence" value="ECO:0007669"/>
    <property type="project" value="InterPro"/>
</dbReference>
<dbReference type="Proteomes" id="UP000092321">
    <property type="component" value="Unassembled WGS sequence"/>
</dbReference>
<dbReference type="AlphaFoldDB" id="A0A1B7TEW9"/>
<dbReference type="OrthoDB" id="190375at2759"/>
<organism evidence="4 5">
    <name type="scientific">Hanseniaspora valbyensis NRRL Y-1626</name>
    <dbReference type="NCBI Taxonomy" id="766949"/>
    <lineage>
        <taxon>Eukaryota</taxon>
        <taxon>Fungi</taxon>
        <taxon>Dikarya</taxon>
        <taxon>Ascomycota</taxon>
        <taxon>Saccharomycotina</taxon>
        <taxon>Saccharomycetes</taxon>
        <taxon>Saccharomycodales</taxon>
        <taxon>Saccharomycodaceae</taxon>
        <taxon>Hanseniaspora</taxon>
    </lineage>
</organism>
<gene>
    <name evidence="4" type="ORF">HANVADRAFT_2096</name>
</gene>
<keyword evidence="2" id="KW-1133">Transmembrane helix</keyword>
<evidence type="ECO:0000259" key="3">
    <source>
        <dbReference type="PROSITE" id="PS50892"/>
    </source>
</evidence>
<dbReference type="PANTHER" id="PTHR45701">
    <property type="entry name" value="SYNAPTOBREVIN FAMILY MEMBER"/>
    <property type="match status" value="1"/>
</dbReference>
<keyword evidence="2" id="KW-0472">Membrane</keyword>
<keyword evidence="1" id="KW-0175">Coiled coil</keyword>
<accession>A0A1B7TEW9</accession>
<reference evidence="5" key="1">
    <citation type="journal article" date="2016" name="Proc. Natl. Acad. Sci. U.S.A.">
        <title>Comparative genomics of biotechnologically important yeasts.</title>
        <authorList>
            <person name="Riley R."/>
            <person name="Haridas S."/>
            <person name="Wolfe K.H."/>
            <person name="Lopes M.R."/>
            <person name="Hittinger C.T."/>
            <person name="Goeker M."/>
            <person name="Salamov A.A."/>
            <person name="Wisecaver J.H."/>
            <person name="Long T.M."/>
            <person name="Calvey C.H."/>
            <person name="Aerts A.L."/>
            <person name="Barry K.W."/>
            <person name="Choi C."/>
            <person name="Clum A."/>
            <person name="Coughlan A.Y."/>
            <person name="Deshpande S."/>
            <person name="Douglass A.P."/>
            <person name="Hanson S.J."/>
            <person name="Klenk H.-P."/>
            <person name="LaButti K.M."/>
            <person name="Lapidus A."/>
            <person name="Lindquist E.A."/>
            <person name="Lipzen A.M."/>
            <person name="Meier-Kolthoff J.P."/>
            <person name="Ohm R.A."/>
            <person name="Otillar R.P."/>
            <person name="Pangilinan J.L."/>
            <person name="Peng Y."/>
            <person name="Rokas A."/>
            <person name="Rosa C.A."/>
            <person name="Scheuner C."/>
            <person name="Sibirny A.A."/>
            <person name="Slot J.C."/>
            <person name="Stielow J.B."/>
            <person name="Sun H."/>
            <person name="Kurtzman C.P."/>
            <person name="Blackwell M."/>
            <person name="Grigoriev I.V."/>
            <person name="Jeffries T.W."/>
        </authorList>
    </citation>
    <scope>NUCLEOTIDE SEQUENCE [LARGE SCALE GENOMIC DNA]</scope>
    <source>
        <strain evidence="5">NRRL Y-1626</strain>
    </source>
</reference>
<comment type="caution">
    <text evidence="4">The sequence shown here is derived from an EMBL/GenBank/DDBJ whole genome shotgun (WGS) entry which is preliminary data.</text>
</comment>
<sequence length="259" mass="30409">MADSIEQNLEYHILYYGLFISNQNTPLVTFFNDLGKQCLDKHSNNYGSIERSLNEISILNIINNKLDFNKLTKIKGHVSLFTNTIPDYIIYVKESIKENIVSNNNNNDDSNLVYEICVCSKEIPRSLPLNILNDEEKLPFEKDLQKYKQEVEEYIKDYEKLYNKQIQKSQKNTAEIDKELNNIVEIMNDNINQVLLRDERLDQLQQKTLKLSDKGTKFKRVTLHMERRETWRNRKWKMIAAGTTVGVVTLTVSLYSIFN</sequence>
<feature type="transmembrane region" description="Helical" evidence="2">
    <location>
        <begin position="238"/>
        <end position="258"/>
    </location>
</feature>
<evidence type="ECO:0000256" key="1">
    <source>
        <dbReference type="PROSITE-ProRule" id="PRU00290"/>
    </source>
</evidence>
<evidence type="ECO:0000313" key="4">
    <source>
        <dbReference type="EMBL" id="OBA27264.1"/>
    </source>
</evidence>